<gene>
    <name evidence="2" type="ORF">R3P38DRAFT_3235301</name>
</gene>
<dbReference type="Proteomes" id="UP001362999">
    <property type="component" value="Unassembled WGS sequence"/>
</dbReference>
<organism evidence="2 3">
    <name type="scientific">Favolaschia claudopus</name>
    <dbReference type="NCBI Taxonomy" id="2862362"/>
    <lineage>
        <taxon>Eukaryota</taxon>
        <taxon>Fungi</taxon>
        <taxon>Dikarya</taxon>
        <taxon>Basidiomycota</taxon>
        <taxon>Agaricomycotina</taxon>
        <taxon>Agaricomycetes</taxon>
        <taxon>Agaricomycetidae</taxon>
        <taxon>Agaricales</taxon>
        <taxon>Marasmiineae</taxon>
        <taxon>Mycenaceae</taxon>
        <taxon>Favolaschia</taxon>
    </lineage>
</organism>
<accession>A0AAV9ZED6</accession>
<feature type="compositionally biased region" description="Low complexity" evidence="1">
    <location>
        <begin position="645"/>
        <end position="655"/>
    </location>
</feature>
<keyword evidence="3" id="KW-1185">Reference proteome</keyword>
<comment type="caution">
    <text evidence="2">The sequence shown here is derived from an EMBL/GenBank/DDBJ whole genome shotgun (WGS) entry which is preliminary data.</text>
</comment>
<dbReference type="EMBL" id="JAWWNJ010000157">
    <property type="protein sequence ID" value="KAK6980695.1"/>
    <property type="molecule type" value="Genomic_DNA"/>
</dbReference>
<evidence type="ECO:0000313" key="3">
    <source>
        <dbReference type="Proteomes" id="UP001362999"/>
    </source>
</evidence>
<feature type="region of interest" description="Disordered" evidence="1">
    <location>
        <begin position="474"/>
        <end position="812"/>
    </location>
</feature>
<feature type="compositionally biased region" description="Basic and acidic residues" evidence="1">
    <location>
        <begin position="585"/>
        <end position="607"/>
    </location>
</feature>
<name>A0AAV9ZED6_9AGAR</name>
<reference evidence="2 3" key="1">
    <citation type="journal article" date="2024" name="J Genomics">
        <title>Draft genome sequencing and assembly of Favolaschia claudopus CIRM-BRFM 2984 isolated from oak limbs.</title>
        <authorList>
            <person name="Navarro D."/>
            <person name="Drula E."/>
            <person name="Chaduli D."/>
            <person name="Cazenave R."/>
            <person name="Ahrendt S."/>
            <person name="Wang J."/>
            <person name="Lipzen A."/>
            <person name="Daum C."/>
            <person name="Barry K."/>
            <person name="Grigoriev I.V."/>
            <person name="Favel A."/>
            <person name="Rosso M.N."/>
            <person name="Martin F."/>
        </authorList>
    </citation>
    <scope>NUCLEOTIDE SEQUENCE [LARGE SCALE GENOMIC DNA]</scope>
    <source>
        <strain evidence="2 3">CIRM-BRFM 2984</strain>
    </source>
</reference>
<feature type="compositionally biased region" description="Polar residues" evidence="1">
    <location>
        <begin position="756"/>
        <end position="765"/>
    </location>
</feature>
<feature type="compositionally biased region" description="Basic and acidic residues" evidence="1">
    <location>
        <begin position="502"/>
        <end position="514"/>
    </location>
</feature>
<protein>
    <submittedName>
        <fullName evidence="2">Uncharacterized protein</fullName>
    </submittedName>
</protein>
<feature type="compositionally biased region" description="Pro residues" evidence="1">
    <location>
        <begin position="704"/>
        <end position="714"/>
    </location>
</feature>
<dbReference type="PANTHER" id="PTHR45733">
    <property type="entry name" value="FORMIN-J"/>
    <property type="match status" value="1"/>
</dbReference>
<proteinExistence type="predicted"/>
<feature type="compositionally biased region" description="Pro residues" evidence="1">
    <location>
        <begin position="612"/>
        <end position="637"/>
    </location>
</feature>
<sequence>MCVHLFGWSVFHPNHPPPPPPQTNGQDFASTTILCHRDGGSRMDFASSRLDALDGWLGRRTKRYCVRRFSQRFGHCALAIGLWLLYDCGSSHLSQYTLFMADVAPPLINPGALPVYTTTKATGTAEEIRKYIMEELQPKFAAKKAEKETDPKINLKDYCNADLFEEVNNKFNIEQLYAVGSFKKTLYNMLNSKANYTKSKTRQDPAAPPQTANPAPSTSRFRSKTGLDMYRADEKQKQLITDEATIRLQQTGETKGKGKAMNMSNKVATEWWDAMEEEEKAGWTAKADVYNAAAKEKKSSAEEIERQVFENQANYPSIVVNALQPVLGDGPGGIGRGIFWVFGAFRDSTGKLRRQSGVVANPQGDPHLPLPKLNDISRLEDWARDSLMHRLVKDATGNLRLPSLDTSRLGRREMRNLLYEYFAPAEDQTIMLPLASAGGVAFDIDYAKHDQLAEYYQYALQCQEENTSPEKYFMSCAESNGNSTGGEDGDDGKSAGGSGASGKKEEGAGGDGKDAGGGAEGKMRTGGDAGDDGKSAGGSGGSGNKEEGAGGDGKHAGGGAEGKKRTGGDDNDDGKSAGGSGGSGNKEEGAGGDGKDAGGGVEGKKGTTDGAPRPPLDFSPPWVPVIPRPDGPPPKSPPKSDEGGKPSARAKATRGSGRGKRGGRGRGGGPISRPSPPADEPTPDDVIVEPPVPPHSPPRSLSPLSPPPSTPPKPATDGSIAPPPVPPRSPSLSPAPPTPPKPKATRGRKRKAPDTGNDNANTSAPKRSRARRQQPDSPPELELTYYHQNWRYPRSGLPPPGMTWGEIPESDLVMTEVPKKALFD</sequence>
<feature type="compositionally biased region" description="Basic and acidic residues" evidence="1">
    <location>
        <begin position="544"/>
        <end position="568"/>
    </location>
</feature>
<evidence type="ECO:0000313" key="2">
    <source>
        <dbReference type="EMBL" id="KAK6980695.1"/>
    </source>
</evidence>
<dbReference type="AlphaFoldDB" id="A0AAV9ZED6"/>
<dbReference type="InterPro" id="IPR051144">
    <property type="entry name" value="Formin_homology_domain"/>
</dbReference>
<feature type="region of interest" description="Disordered" evidence="1">
    <location>
        <begin position="198"/>
        <end position="223"/>
    </location>
</feature>
<feature type="compositionally biased region" description="Pro residues" evidence="1">
    <location>
        <begin position="721"/>
        <end position="742"/>
    </location>
</feature>
<evidence type="ECO:0000256" key="1">
    <source>
        <dbReference type="SAM" id="MobiDB-lite"/>
    </source>
</evidence>